<proteinExistence type="predicted"/>
<dbReference type="Gene3D" id="3.40.50.300">
    <property type="entry name" value="P-loop containing nucleotide triphosphate hydrolases"/>
    <property type="match status" value="2"/>
</dbReference>
<keyword evidence="4" id="KW-0540">Nuclease</keyword>
<dbReference type="Proteomes" id="UP000076852">
    <property type="component" value="Chromosome 1"/>
</dbReference>
<keyword evidence="1" id="KW-0547">Nucleotide-binding</keyword>
<dbReference type="CDD" id="cd18809">
    <property type="entry name" value="SF1_C_RecD"/>
    <property type="match status" value="1"/>
</dbReference>
<dbReference type="GO" id="GO:0003678">
    <property type="term" value="F:DNA helicase activity"/>
    <property type="evidence" value="ECO:0007669"/>
    <property type="project" value="UniProtKB-ARBA"/>
</dbReference>
<dbReference type="AlphaFoldDB" id="A0A160FHB9"/>
<dbReference type="PANTHER" id="PTHR43788">
    <property type="entry name" value="DNA2/NAM7 HELICASE FAMILY MEMBER"/>
    <property type="match status" value="1"/>
</dbReference>
<organism evidence="4 5">
    <name type="scientific">Paraburkholderia phytofirmans OLGA172</name>
    <dbReference type="NCBI Taxonomy" id="1417228"/>
    <lineage>
        <taxon>Bacteria</taxon>
        <taxon>Pseudomonadati</taxon>
        <taxon>Pseudomonadota</taxon>
        <taxon>Betaproteobacteria</taxon>
        <taxon>Burkholderiales</taxon>
        <taxon>Burkholderiaceae</taxon>
        <taxon>Paraburkholderia</taxon>
    </lineage>
</organism>
<dbReference type="PANTHER" id="PTHR43788:SF6">
    <property type="entry name" value="DNA HELICASE B"/>
    <property type="match status" value="1"/>
</dbReference>
<dbReference type="KEGG" id="buz:AYM40_01325"/>
<sequence>MRAPFSATVVVERVLSQLDNGCIFSARCEDGSALRVKFSGKDTRPLTGDVLVVEGLLGEYRDRFGKSVRQLESKRMQPAASHGALLGPWLAKLPNIGPTRAERLLHTFGNDLAAVLCDVDRMNDVAAVIEPGKPALAARITAQIYAQMASQSSAQRSRAAEVEFLAFLEKLGIRETRLAHQLWRLMSGESAIDRLKRNPYVPASLIDWKTADRVGLRLLRQADADGELGRHPTRLMGAMNSVWRELLANGDTAATEEKVMSLLESRGVNPTEALRVIESNLALKRGQDLLRAPGAAWLEDQVTVALSATEARAPSLSVPAGTDLERLVDAAQTDAQLQLTDEQHAAIAKLLGLPVAVLQGGAGVGKTTVMKVLTIAWESLGGDVVMGALAGKAALALSRGASSHSRPRLAYTIARLISMLEQQRDSAKRTRQPEVSFTSRTLLVIDEAGMMDTPSLYKLLSLLPPGARVLFSGDEGQLPPVGIGKVFHDLVAEGSRVANLTKVLRQADDSVIPEVASQIRVGKQPTLQPWRGESKGVYLVSPSQLWTVQRQLRDKRELMVVAARRKTVDDINFTESARRRTADTVTQRLGPLVEVAVGDPIVATANRYAEGLFNGLLGTVTAVEGTDVSLLWDGETLPRNLSEEARSSIELAYAITCHKAQGSSSEAVIVVVEDSVLVTREWLYTAITRGRELVLLVGEAADIQCSVDRRTIRTTGFQVPARLRS</sequence>
<dbReference type="InterPro" id="IPR050534">
    <property type="entry name" value="Coronavir_polyprotein_1ab"/>
</dbReference>
<dbReference type="GO" id="GO:0005524">
    <property type="term" value="F:ATP binding"/>
    <property type="evidence" value="ECO:0007669"/>
    <property type="project" value="UniProtKB-KW"/>
</dbReference>
<name>A0A160FHB9_9BURK</name>
<dbReference type="STRING" id="1804984.AYM40_01325"/>
<keyword evidence="4" id="KW-0269">Exonuclease</keyword>
<dbReference type="CDD" id="cd17933">
    <property type="entry name" value="DEXSc_RecD-like"/>
    <property type="match status" value="1"/>
</dbReference>
<dbReference type="GO" id="GO:0004527">
    <property type="term" value="F:exonuclease activity"/>
    <property type="evidence" value="ECO:0007669"/>
    <property type="project" value="UniProtKB-KW"/>
</dbReference>
<feature type="domain" description="UvrD-like helicase C-terminal" evidence="3">
    <location>
        <begin position="651"/>
        <end position="697"/>
    </location>
</feature>
<dbReference type="OrthoDB" id="9803432at2"/>
<keyword evidence="5" id="KW-1185">Reference proteome</keyword>
<dbReference type="InterPro" id="IPR027785">
    <property type="entry name" value="UvrD-like_helicase_C"/>
</dbReference>
<dbReference type="InterPro" id="IPR027417">
    <property type="entry name" value="P-loop_NTPase"/>
</dbReference>
<protein>
    <submittedName>
        <fullName evidence="4">Exonuclease V</fullName>
    </submittedName>
</protein>
<keyword evidence="2" id="KW-0067">ATP-binding</keyword>
<dbReference type="Pfam" id="PF13538">
    <property type="entry name" value="UvrD_C_2"/>
    <property type="match status" value="1"/>
</dbReference>
<dbReference type="RefSeq" id="WP_063494633.1">
    <property type="nucleotide sequence ID" value="NZ_CP014578.1"/>
</dbReference>
<evidence type="ECO:0000259" key="3">
    <source>
        <dbReference type="Pfam" id="PF13538"/>
    </source>
</evidence>
<evidence type="ECO:0000313" key="5">
    <source>
        <dbReference type="Proteomes" id="UP000076852"/>
    </source>
</evidence>
<reference evidence="4 5" key="1">
    <citation type="journal article" date="2016" name="Gene">
        <title>PacBio SMRT assembly of a complex multi-replicon genome reveals chlorocatechol degradative operon in a region of genome plasticity.</title>
        <authorList>
            <person name="Ricker N."/>
            <person name="Shen S.Y."/>
            <person name="Goordial J."/>
            <person name="Jin S."/>
            <person name="Fulthorpe R.R."/>
        </authorList>
    </citation>
    <scope>NUCLEOTIDE SEQUENCE [LARGE SCALE GENOMIC DNA]</scope>
    <source>
        <strain evidence="4 5">OLGA172</strain>
    </source>
</reference>
<accession>A0A160FHB9</accession>
<evidence type="ECO:0000313" key="4">
    <source>
        <dbReference type="EMBL" id="ANB71148.1"/>
    </source>
</evidence>
<dbReference type="Gene3D" id="2.30.30.940">
    <property type="match status" value="1"/>
</dbReference>
<dbReference type="SUPFAM" id="SSF52540">
    <property type="entry name" value="P-loop containing nucleoside triphosphate hydrolases"/>
    <property type="match status" value="2"/>
</dbReference>
<dbReference type="EMBL" id="CP014578">
    <property type="protein sequence ID" value="ANB71148.1"/>
    <property type="molecule type" value="Genomic_DNA"/>
</dbReference>
<gene>
    <name evidence="4" type="ORF">AYM40_01325</name>
</gene>
<evidence type="ECO:0000256" key="2">
    <source>
        <dbReference type="ARBA" id="ARBA00022840"/>
    </source>
</evidence>
<keyword evidence="4" id="KW-0378">Hydrolase</keyword>
<dbReference type="Pfam" id="PF13604">
    <property type="entry name" value="AAA_30"/>
    <property type="match status" value="1"/>
</dbReference>
<evidence type="ECO:0000256" key="1">
    <source>
        <dbReference type="ARBA" id="ARBA00022741"/>
    </source>
</evidence>